<accession>X0YXW0</accession>
<reference evidence="1" key="1">
    <citation type="journal article" date="2014" name="Front. Microbiol.">
        <title>High frequency of phylogenetically diverse reductive dehalogenase-homologous genes in deep subseafloor sedimentary metagenomes.</title>
        <authorList>
            <person name="Kawai M."/>
            <person name="Futagami T."/>
            <person name="Toyoda A."/>
            <person name="Takaki Y."/>
            <person name="Nishi S."/>
            <person name="Hori S."/>
            <person name="Arai W."/>
            <person name="Tsubouchi T."/>
            <person name="Morono Y."/>
            <person name="Uchiyama I."/>
            <person name="Ito T."/>
            <person name="Fujiyama A."/>
            <person name="Inagaki F."/>
            <person name="Takami H."/>
        </authorList>
    </citation>
    <scope>NUCLEOTIDE SEQUENCE</scope>
    <source>
        <strain evidence="1">Expedition CK06-06</strain>
    </source>
</reference>
<proteinExistence type="predicted"/>
<dbReference type="AlphaFoldDB" id="X0YXW0"/>
<dbReference type="EMBL" id="BARS01051070">
    <property type="protein sequence ID" value="GAG53103.1"/>
    <property type="molecule type" value="Genomic_DNA"/>
</dbReference>
<protein>
    <submittedName>
        <fullName evidence="1">Uncharacterized protein</fullName>
    </submittedName>
</protein>
<comment type="caution">
    <text evidence="1">The sequence shown here is derived from an EMBL/GenBank/DDBJ whole genome shotgun (WGS) entry which is preliminary data.</text>
</comment>
<gene>
    <name evidence="1" type="ORF">S01H1_76126</name>
</gene>
<feature type="non-terminal residue" evidence="1">
    <location>
        <position position="41"/>
    </location>
</feature>
<organism evidence="1">
    <name type="scientific">marine sediment metagenome</name>
    <dbReference type="NCBI Taxonomy" id="412755"/>
    <lineage>
        <taxon>unclassified sequences</taxon>
        <taxon>metagenomes</taxon>
        <taxon>ecological metagenomes</taxon>
    </lineage>
</organism>
<sequence>MSKWRIKGVADKKYDVDRYIIGNEFRATCMTIGPDGKANAR</sequence>
<evidence type="ECO:0000313" key="1">
    <source>
        <dbReference type="EMBL" id="GAG53103.1"/>
    </source>
</evidence>
<name>X0YXW0_9ZZZZ</name>